<dbReference type="Pfam" id="PF00098">
    <property type="entry name" value="zf-CCHC"/>
    <property type="match status" value="1"/>
</dbReference>
<dbReference type="GO" id="GO:0003676">
    <property type="term" value="F:nucleic acid binding"/>
    <property type="evidence" value="ECO:0007669"/>
    <property type="project" value="InterPro"/>
</dbReference>
<dbReference type="OrthoDB" id="10054156at2759"/>
<evidence type="ECO:0000259" key="4">
    <source>
        <dbReference type="PROSITE" id="PS50158"/>
    </source>
</evidence>
<evidence type="ECO:0000256" key="1">
    <source>
        <dbReference type="PROSITE-ProRule" id="PRU00047"/>
    </source>
</evidence>
<dbReference type="PANTHER" id="PTHR33223">
    <property type="entry name" value="CCHC-TYPE DOMAIN-CONTAINING PROTEIN"/>
    <property type="match status" value="1"/>
</dbReference>
<evidence type="ECO:0000313" key="8">
    <source>
        <dbReference type="Proteomes" id="UP000663852"/>
    </source>
</evidence>
<dbReference type="Proteomes" id="UP000663828">
    <property type="component" value="Unassembled WGS sequence"/>
</dbReference>
<feature type="coiled-coil region" evidence="2">
    <location>
        <begin position="89"/>
        <end position="134"/>
    </location>
</feature>
<dbReference type="PROSITE" id="PS50158">
    <property type="entry name" value="ZF_CCHC"/>
    <property type="match status" value="1"/>
</dbReference>
<dbReference type="InterPro" id="IPR005162">
    <property type="entry name" value="Retrotrans_gag_dom"/>
</dbReference>
<keyword evidence="1" id="KW-0479">Metal-binding</keyword>
<dbReference type="InterPro" id="IPR001878">
    <property type="entry name" value="Znf_CCHC"/>
</dbReference>
<feature type="compositionally biased region" description="Low complexity" evidence="3">
    <location>
        <begin position="374"/>
        <end position="390"/>
    </location>
</feature>
<feature type="compositionally biased region" description="Polar residues" evidence="3">
    <location>
        <begin position="396"/>
        <end position="405"/>
    </location>
</feature>
<protein>
    <recommendedName>
        <fullName evidence="4">CCHC-type domain-containing protein</fullName>
    </recommendedName>
</protein>
<feature type="region of interest" description="Disordered" evidence="3">
    <location>
        <begin position="370"/>
        <end position="416"/>
    </location>
</feature>
<dbReference type="PANTHER" id="PTHR33223:SF6">
    <property type="entry name" value="CCHC-TYPE DOMAIN-CONTAINING PROTEIN"/>
    <property type="match status" value="1"/>
</dbReference>
<evidence type="ECO:0000256" key="3">
    <source>
        <dbReference type="SAM" id="MobiDB-lite"/>
    </source>
</evidence>
<evidence type="ECO:0000313" key="7">
    <source>
        <dbReference type="Proteomes" id="UP000663828"/>
    </source>
</evidence>
<reference evidence="6" key="1">
    <citation type="submission" date="2021-02" db="EMBL/GenBank/DDBJ databases">
        <authorList>
            <person name="Nowell W R."/>
        </authorList>
    </citation>
    <scope>NUCLEOTIDE SEQUENCE</scope>
</reference>
<dbReference type="Proteomes" id="UP000663852">
    <property type="component" value="Unassembled WGS sequence"/>
</dbReference>
<keyword evidence="1" id="KW-0863">Zinc-finger</keyword>
<gene>
    <name evidence="6" type="ORF">EDS130_LOCUS42449</name>
    <name evidence="5" type="ORF">XAT740_LOCUS35497</name>
</gene>
<dbReference type="EMBL" id="CAJNOR010003561">
    <property type="protein sequence ID" value="CAF1425813.1"/>
    <property type="molecule type" value="Genomic_DNA"/>
</dbReference>
<name>A0A815SVH0_ADIRI</name>
<dbReference type="GO" id="GO:0008270">
    <property type="term" value="F:zinc ion binding"/>
    <property type="evidence" value="ECO:0007669"/>
    <property type="project" value="UniProtKB-KW"/>
</dbReference>
<feature type="domain" description="CCHC-type" evidence="4">
    <location>
        <begin position="425"/>
        <end position="438"/>
    </location>
</feature>
<sequence>MAGDETKATMTVEEAIKEIRSMQLQHDSDIKTTGESIQKIQAKIATSNDETNKKMKEEFQNINEQLTSQITSIHAQVNTTLTNLKQEMAKFMVEEIQKLNSEKQTVRVESNDSLTTLIKEIKEMKRDIADIRNVQSNDDHVQQLDSHPNGVLFSSTSKQFQQDQNTPSTTLNNDVLSIHSNSSILNNNRPQTVFLPTSTNAPVFHGKPTDRPWQFLIRIEEYTETVHMWGEDLLLRGISQFLKDTALDWYCQLRSCNCLPRTWAEFKQAFVKQFNSPIRIAQKIQEWKECKQNQDETMNEFIIRLRALWIEQFPLETETDLIKHLFCKMRPDILNIMGCPKINSLQEILTEAQRVEEIIYHRQKQYNTGKRTFSNSNYNNNNNYYKNNNSIPKPNDWSQTNNNGAYKNDRQQTQGNQESQQQKVCYYCGKYNHQSRDCWYKKQSSTVDSDQTTSTSKNE</sequence>
<accession>A0A815SVH0</accession>
<dbReference type="AlphaFoldDB" id="A0A815SVH0"/>
<evidence type="ECO:0000256" key="2">
    <source>
        <dbReference type="SAM" id="Coils"/>
    </source>
</evidence>
<evidence type="ECO:0000313" key="6">
    <source>
        <dbReference type="EMBL" id="CAF1498003.1"/>
    </source>
</evidence>
<organism evidence="6 8">
    <name type="scientific">Adineta ricciae</name>
    <name type="common">Rotifer</name>
    <dbReference type="NCBI Taxonomy" id="249248"/>
    <lineage>
        <taxon>Eukaryota</taxon>
        <taxon>Metazoa</taxon>
        <taxon>Spiralia</taxon>
        <taxon>Gnathifera</taxon>
        <taxon>Rotifera</taxon>
        <taxon>Eurotatoria</taxon>
        <taxon>Bdelloidea</taxon>
        <taxon>Adinetida</taxon>
        <taxon>Adinetidae</taxon>
        <taxon>Adineta</taxon>
    </lineage>
</organism>
<dbReference type="EMBL" id="CAJNOJ010000619">
    <property type="protein sequence ID" value="CAF1498003.1"/>
    <property type="molecule type" value="Genomic_DNA"/>
</dbReference>
<keyword evidence="2" id="KW-0175">Coiled coil</keyword>
<dbReference type="Pfam" id="PF03732">
    <property type="entry name" value="Retrotrans_gag"/>
    <property type="match status" value="1"/>
</dbReference>
<keyword evidence="7" id="KW-1185">Reference proteome</keyword>
<keyword evidence="1" id="KW-0862">Zinc</keyword>
<proteinExistence type="predicted"/>
<comment type="caution">
    <text evidence="6">The sequence shown here is derived from an EMBL/GenBank/DDBJ whole genome shotgun (WGS) entry which is preliminary data.</text>
</comment>
<evidence type="ECO:0000313" key="5">
    <source>
        <dbReference type="EMBL" id="CAF1425813.1"/>
    </source>
</evidence>